<evidence type="ECO:0000313" key="2">
    <source>
        <dbReference type="EMBL" id="VAW65602.1"/>
    </source>
</evidence>
<proteinExistence type="predicted"/>
<feature type="compositionally biased region" description="Basic and acidic residues" evidence="1">
    <location>
        <begin position="92"/>
        <end position="110"/>
    </location>
</feature>
<reference evidence="2" key="1">
    <citation type="submission" date="2018-06" db="EMBL/GenBank/DDBJ databases">
        <authorList>
            <person name="Zhirakovskaya E."/>
        </authorList>
    </citation>
    <scope>NUCLEOTIDE SEQUENCE</scope>
</reference>
<dbReference type="EMBL" id="UOFG01000253">
    <property type="protein sequence ID" value="VAW65602.1"/>
    <property type="molecule type" value="Genomic_DNA"/>
</dbReference>
<dbReference type="InterPro" id="IPR009241">
    <property type="entry name" value="HigB-like"/>
</dbReference>
<name>A0A3B0XQY6_9ZZZZ</name>
<evidence type="ECO:0000256" key="1">
    <source>
        <dbReference type="SAM" id="MobiDB-lite"/>
    </source>
</evidence>
<feature type="region of interest" description="Disordered" evidence="1">
    <location>
        <begin position="91"/>
        <end position="110"/>
    </location>
</feature>
<dbReference type="AlphaFoldDB" id="A0A3B0XQY6"/>
<gene>
    <name evidence="2" type="ORF">MNBD_GAMMA11-2871</name>
</gene>
<evidence type="ECO:0008006" key="3">
    <source>
        <dbReference type="Google" id="ProtNLM"/>
    </source>
</evidence>
<accession>A0A3B0XQY6</accession>
<sequence>MTNRKMLYWVGTSRDDLRAFPCDARAEAGHQIDQVQSGQEPGDWRPMKTVGMGVREIRIKDEGNAYRVFYMVVTDRGVYVLHAFRKTSQKTKQKDINKGKERYKEVMRSK</sequence>
<organism evidence="2">
    <name type="scientific">hydrothermal vent metagenome</name>
    <dbReference type="NCBI Taxonomy" id="652676"/>
    <lineage>
        <taxon>unclassified sequences</taxon>
        <taxon>metagenomes</taxon>
        <taxon>ecological metagenomes</taxon>
    </lineage>
</organism>
<dbReference type="Pfam" id="PF05973">
    <property type="entry name" value="Gp49"/>
    <property type="match status" value="1"/>
</dbReference>
<protein>
    <recommendedName>
        <fullName evidence="3">Phage-related protein</fullName>
    </recommendedName>
</protein>